<evidence type="ECO:0000259" key="5">
    <source>
        <dbReference type="PROSITE" id="PS51651"/>
    </source>
</evidence>
<dbReference type="InterPro" id="IPR027007">
    <property type="entry name" value="C2_DOCK-type_domain"/>
</dbReference>
<dbReference type="GO" id="GO:0005085">
    <property type="term" value="F:guanyl-nucleotide exchange factor activity"/>
    <property type="evidence" value="ECO:0007669"/>
    <property type="project" value="UniProtKB-KW"/>
</dbReference>
<dbReference type="Pfam" id="PF20421">
    <property type="entry name" value="DHR-2_Lobe_C"/>
    <property type="match status" value="1"/>
</dbReference>
<dbReference type="InterPro" id="IPR021816">
    <property type="entry name" value="DOCK_C/D_N"/>
</dbReference>
<gene>
    <name evidence="6" type="ORF">CSKR_103197</name>
</gene>
<dbReference type="InterPro" id="IPR027357">
    <property type="entry name" value="DOCKER_dom"/>
</dbReference>
<dbReference type="InterPro" id="IPR046770">
    <property type="entry name" value="DOCKER_Lobe_B"/>
</dbReference>
<feature type="compositionally biased region" description="Polar residues" evidence="3">
    <location>
        <begin position="1101"/>
        <end position="1125"/>
    </location>
</feature>
<dbReference type="Gene3D" id="1.20.58.740">
    <property type="match status" value="1"/>
</dbReference>
<feature type="domain" description="DOCKER" evidence="5">
    <location>
        <begin position="2327"/>
        <end position="2808"/>
    </location>
</feature>
<reference evidence="6 7" key="1">
    <citation type="journal article" date="2018" name="Biotechnol. Adv.">
        <title>Improved genomic resources and new bioinformatic workflow for the carcinogenic parasite Clonorchis sinensis: Biotechnological implications.</title>
        <authorList>
            <person name="Wang D."/>
            <person name="Korhonen P.K."/>
            <person name="Gasser R.B."/>
            <person name="Young N.D."/>
        </authorList>
    </citation>
    <scope>NUCLEOTIDE SEQUENCE [LARGE SCALE GENOMIC DNA]</scope>
    <source>
        <strain evidence="6">Cs-k2</strain>
    </source>
</reference>
<protein>
    <submittedName>
        <fullName evidence="6">Dedicator of cytokinesis protein 10</fullName>
    </submittedName>
</protein>
<dbReference type="Proteomes" id="UP000286415">
    <property type="component" value="Unassembled WGS sequence"/>
</dbReference>
<dbReference type="InterPro" id="IPR046769">
    <property type="entry name" value="DOCKER_Lobe_A"/>
</dbReference>
<dbReference type="PROSITE" id="PS51651">
    <property type="entry name" value="DOCKER"/>
    <property type="match status" value="1"/>
</dbReference>
<accession>A0A8T1LX03</accession>
<evidence type="ECO:0000259" key="4">
    <source>
        <dbReference type="PROSITE" id="PS51650"/>
    </source>
</evidence>
<feature type="domain" description="C2 DOCK-type" evidence="4">
    <location>
        <begin position="1156"/>
        <end position="1353"/>
    </location>
</feature>
<dbReference type="InterPro" id="IPR043161">
    <property type="entry name" value="DOCK_C_lobe_A"/>
</dbReference>
<evidence type="ECO:0000256" key="2">
    <source>
        <dbReference type="PROSITE-ProRule" id="PRU00983"/>
    </source>
</evidence>
<evidence type="ECO:0000313" key="7">
    <source>
        <dbReference type="Proteomes" id="UP000286415"/>
    </source>
</evidence>
<dbReference type="Pfam" id="PF20422">
    <property type="entry name" value="DHR-2_Lobe_B"/>
    <property type="match status" value="1"/>
</dbReference>
<reference evidence="6 7" key="2">
    <citation type="journal article" date="2021" name="Genomics">
        <title>High-quality reference genome for Clonorchis sinensis.</title>
        <authorList>
            <person name="Young N.D."/>
            <person name="Stroehlein A.J."/>
            <person name="Kinkar L."/>
            <person name="Wang T."/>
            <person name="Sohn W.M."/>
            <person name="Chang B.C.H."/>
            <person name="Kaur P."/>
            <person name="Weisz D."/>
            <person name="Dudchenko O."/>
            <person name="Aiden E.L."/>
            <person name="Korhonen P.K."/>
            <person name="Gasser R.B."/>
        </authorList>
    </citation>
    <scope>NUCLEOTIDE SEQUENCE [LARGE SCALE GENOMIC DNA]</scope>
    <source>
        <strain evidence="6">Cs-k2</strain>
    </source>
</reference>
<name>A0A8T1LX03_CLOSI</name>
<evidence type="ECO:0000256" key="3">
    <source>
        <dbReference type="SAM" id="MobiDB-lite"/>
    </source>
</evidence>
<dbReference type="GO" id="GO:0007264">
    <property type="term" value="P:small GTPase-mediated signal transduction"/>
    <property type="evidence" value="ECO:0007669"/>
    <property type="project" value="InterPro"/>
</dbReference>
<dbReference type="Pfam" id="PF14429">
    <property type="entry name" value="DOCK-C2"/>
    <property type="match status" value="1"/>
</dbReference>
<feature type="region of interest" description="Disordered" evidence="3">
    <location>
        <begin position="1929"/>
        <end position="1953"/>
    </location>
</feature>
<proteinExistence type="inferred from homology"/>
<dbReference type="PANTHER" id="PTHR23317">
    <property type="entry name" value="DEDICATOR OF CYTOKINESIS DOCK"/>
    <property type="match status" value="1"/>
</dbReference>
<feature type="compositionally biased region" description="Polar residues" evidence="3">
    <location>
        <begin position="1929"/>
        <end position="1938"/>
    </location>
</feature>
<dbReference type="OrthoDB" id="47328at2759"/>
<evidence type="ECO:0000256" key="1">
    <source>
        <dbReference type="ARBA" id="ARBA00022658"/>
    </source>
</evidence>
<feature type="region of interest" description="Disordered" evidence="3">
    <location>
        <begin position="1101"/>
        <end position="1143"/>
    </location>
</feature>
<dbReference type="InterPro" id="IPR046773">
    <property type="entry name" value="DOCKER_Lobe_C"/>
</dbReference>
<dbReference type="Pfam" id="PF06920">
    <property type="entry name" value="DHR-2_Lobe_A"/>
    <property type="match status" value="1"/>
</dbReference>
<dbReference type="InterPro" id="IPR043162">
    <property type="entry name" value="DOCK_C_lobe_C"/>
</dbReference>
<comment type="similarity">
    <text evidence="2">Belongs to the DOCK family.</text>
</comment>
<dbReference type="PANTHER" id="PTHR23317:SF26">
    <property type="entry name" value="ZIZIMIN, ISOFORM K"/>
    <property type="match status" value="1"/>
</dbReference>
<feature type="region of interest" description="Disordered" evidence="3">
    <location>
        <begin position="237"/>
        <end position="258"/>
    </location>
</feature>
<feature type="compositionally biased region" description="Polar residues" evidence="3">
    <location>
        <begin position="748"/>
        <end position="763"/>
    </location>
</feature>
<evidence type="ECO:0000313" key="6">
    <source>
        <dbReference type="EMBL" id="KAG5441667.1"/>
    </source>
</evidence>
<dbReference type="Gene3D" id="1.25.40.410">
    <property type="match status" value="1"/>
</dbReference>
<sequence length="2838" mass="314327">MRGYCYSHQSSDLRYCTAVSASRFFIPPLSSPSSLPFRIDAPCPHKSVFVLHPPAHLNAHTSSIMTTKRRFAEHILPNVYSFRNKETDGNKTDLSYTGFGWGSCIPEPIDYEHYVSNRKNSIINDPHRELILFPVDDLRLIRLPNTHRVSDAGVPPDALKPDALISSPLGRHAIAFLANNEWIYVHQPSALYRGQWWQLPRDSTVETILGPLLNHWFSVDQLDASDQKMGSDVGGWAISNRASPSHGSTRVTNTSGSRPWTAAVVNSRSRLDGTQALDLLKATTATDGYESGGRRMVRGKTRLAAVDQPSLLRDGALDDTPTPPGDEPTITDSVFYSECALAVGTRELYSTYLRIRESDLAAGRKKNNAGSEAIVLEPYCLRRLQAADLSGRLTTVDRPINSSQQSTTTASSPAHTRLREGLHVIAPVGWRAFSHTTDSENSTVVFLDTIDAVHPIGDNWLKLDRSLVTQRKLRSDQSSEVFLYFDTSSAGSEPRQTWLRLIQRALAAERSWQRYGYNRPFDYSAKVPTTITDQLSIPTGETMTDQQKSVSSDQSFESISVRNALHRYAQETEFLINHQRQKDRLKLITIYPEIRFTYDQSVTVAVERARAKSSILPQHTGLALYVMDSRTGRSGSFSSKDVVESAKLPKAVVPFPDRTANLCSRRFLVTCLNLKSRVQAVTEQVDSGIAAQLDNPEPYFVTMFLLNTTDGRRVSEDFYWNPNSHLVDSMIPAEQFTNVAWAANGPEMQQQPRNSISVPSQRLSRGPAPPPPFVVTPLGHSITVQPGGLNECRSAIFSVPQAISTPGSIYLVVRVDKVLNGPINAAVEKYTKAAGSQLSAEERLGTTAITETKHSSALHRSMLTYCRHLGRYRMPFAWGARSLSSQSQSIPLFRMDQAKLAEASFIQLIQSFARFAECNSLFTTGLSSIPASTAWSTLANGIPTVWDDSKQDEHEMVERYLKLQTIPIRLDVVISELTEQSASGGSHLGDATLLTADLLPLLPSYDGNGLNFSLPSSHPPLRPNEIIREVEHRWDFGLPATTPAAVPSDSASGTLVETDINVSSSGTSSLSRVTKLPHALASASTRSFTRESSNISVNLQLPSSATGLQPTQDTSAITQSKTNSLDRPPPRSAGADASNRPSGHYPLEVVPFTTFLNSLYISPKVLNLAGKHGSSRARNLSCFIELRSADDLQPSSALKVFYSRPSTRQPPFDSWFNTAVLYHEPSPQFNDTAKVSLPLHLTPQHHLLFRFYHVSVVTAGGLTSKERPSSKKPLESSVGFAWLPILGTDGNLNTGNFQLPISSDLPPGYLKFSSSPQARGSLHTPSPVGTGSDMGLNWLENGKPLFTVQLDCLSSVYTHDAVLSRFFRTCGELLPRIWTVPIPSTAAAPTAGCKPKATRVTFREDPVEQTSFPVLPVDVERSRSFRPTDTACGLHLCNAVKALLLIDQTALMHFLPAILAQFMEIIMVSANTSHRWSSSSSTSTVANDGDSVEWLSTSKHNASSPTPNDILKTTTGTMAMLLSEVNRSCSPKSAATALGGAQTRDVGLSMNPPSAFRHHLLKSYVKFSFDAAAITSTSIKICEQAKADSDKGFQANLSIPLHHALVRSLVVTLADVNLAHHILTHFFTNLWFPLALVSKAMAQYLISSQKIKSDRSNESRFTSSFSDDLALLIKLIGARLAPFDGSPVSAAALSCQVSLSGEDHRDSSLTRVIFRDVPGNRNSSTSLPVDVNRVAQQRQAVSVVLLGEETKDVSRTNTLQSTTTTDQLVAQAGRIASLGYEVNACAVMGVTARFIGHLFNLMDRGYVMKRIRDLFILLEIGPRMPVNVVDRRNELRFQLLNCLSQHEHFVQINLPTLNPYHGTANNRSLFWHLVFQGPDQAWSSQVLALVGVLANGPQNRPSPPALTSESWIHSNGRSLNGTMNQLTSTHTTSAQNQPHQHRCPTGVSGATSVGPRRLTDKYQRELFVCVLHILSVLTEDQLISLYRNFTSQERIHFLTILNYSVQHLRYRGKKCILNYEHISRSAVGRSNISGSLKRSVARSVVEPRNASLGPTSGLMDPDSWESESTDFKVLLEANLATEAGLIVLDLLHTFNIVFRQELETCKPNDLIFKGILEVYISLLMHTPSDHLIRHTFAALRMFVGRFAKVLFSESTEILNALCVAGLRCANQNLPQPVSSNSASYTEASSTEDMVTRTANVTCQIRIEACSFLYKLWKTSFETYGTSGFHRVHLQSIISVSKLVSEIQPGFDASLSLLHSLVDTDMRRSPLGREDTKFWTMSNTRTLFLDEVNDLLRRIRTVLTATSEMRRHSDDPEQLVDLHYCLAKSYSSNPALRRTWLEELAKLHMKTHSLAELAMTKLHIAALMVEYLRRRGDYPQGCEAFEVISSNIAQEENGLRTDSAMLEIPYTQEDLLVDINEAAATLDKAGLFEAIRPIYSLVLPVYEARKDYVALAQIFHHIGDAYHRIGNAESNGHRLFAAYFRVTFHGHLFESLSGKSFVYRANACQKLDGICSDLLRLFRNKLGSNSVDLLTDHTFNRDALDMNKGYIQVTYVEPYKPKTDSSSRPLSAYAKHHDVRQFMFETPFVLKPGLSATESLQIDGPKRSEDLTLQWKRRTILTTEASFPHIRLRLEVVEMSETDLSPIDGAIDAIFSKNQELLSHVTTISTSPAQVLDNTGDGCAERVTVTSIGIKSPVQGSLAPNSSEFRGIPLLMDMQLQGALLPTVNAGPMAYAEAFLKLENQSNYPKDKVTRLRGLFFEFLTVCLVLLSQYQRLMSPVHIEKYMMMRQSLDRYRVDLSNLLKEEVLIDEKRLVIGPKSATDDLPPTHPRSMCVNEC</sequence>
<dbReference type="CDD" id="cd11684">
    <property type="entry name" value="DHR2_DOCK"/>
    <property type="match status" value="1"/>
</dbReference>
<feature type="compositionally biased region" description="Polar residues" evidence="3">
    <location>
        <begin position="240"/>
        <end position="258"/>
    </location>
</feature>
<dbReference type="PROSITE" id="PS51650">
    <property type="entry name" value="C2_DOCK"/>
    <property type="match status" value="1"/>
</dbReference>
<keyword evidence="7" id="KW-1185">Reference proteome</keyword>
<dbReference type="EMBL" id="NIRI02000076">
    <property type="protein sequence ID" value="KAG5441667.1"/>
    <property type="molecule type" value="Genomic_DNA"/>
</dbReference>
<feature type="region of interest" description="Disordered" evidence="3">
    <location>
        <begin position="748"/>
        <end position="767"/>
    </location>
</feature>
<dbReference type="InterPro" id="IPR026791">
    <property type="entry name" value="DOCK"/>
</dbReference>
<comment type="caution">
    <text evidence="6">The sequence shown here is derived from an EMBL/GenBank/DDBJ whole genome shotgun (WGS) entry which is preliminary data.</text>
</comment>
<organism evidence="6 7">
    <name type="scientific">Clonorchis sinensis</name>
    <name type="common">Chinese liver fluke</name>
    <dbReference type="NCBI Taxonomy" id="79923"/>
    <lineage>
        <taxon>Eukaryota</taxon>
        <taxon>Metazoa</taxon>
        <taxon>Spiralia</taxon>
        <taxon>Lophotrochozoa</taxon>
        <taxon>Platyhelminthes</taxon>
        <taxon>Trematoda</taxon>
        <taxon>Digenea</taxon>
        <taxon>Opisthorchiida</taxon>
        <taxon>Opisthorchiata</taxon>
        <taxon>Opisthorchiidae</taxon>
        <taxon>Clonorchis</taxon>
    </lineage>
</organism>
<dbReference type="Pfam" id="PF11878">
    <property type="entry name" value="DOCK_C-D_N"/>
    <property type="match status" value="1"/>
</dbReference>
<dbReference type="InterPro" id="IPR035892">
    <property type="entry name" value="C2_domain_sf"/>
</dbReference>
<dbReference type="Gene3D" id="2.60.40.150">
    <property type="entry name" value="C2 domain"/>
    <property type="match status" value="1"/>
</dbReference>
<keyword evidence="1" id="KW-0344">Guanine-nucleotide releasing factor</keyword>